<proteinExistence type="predicted"/>
<dbReference type="Proteomes" id="UP000053105">
    <property type="component" value="Unassembled WGS sequence"/>
</dbReference>
<feature type="region of interest" description="Disordered" evidence="1">
    <location>
        <begin position="77"/>
        <end position="97"/>
    </location>
</feature>
<evidence type="ECO:0000256" key="1">
    <source>
        <dbReference type="SAM" id="MobiDB-lite"/>
    </source>
</evidence>
<sequence>MELITKKIDILNVEYSKISPLTFNRFNTIKLKHDEKKRVDGMLNGLLSDDVQYKFKERSFSVVKIYNKIIERVMQPKERHDHGTKAREHESMHFPDNSTRPLRVKRFEPTCEILIRVYLEMLHPWDGVTTRQALRDDGLGVETTLKRQPSVGQTSKLLSTTSIMSRGRIKFFLLKVLLINSRKCNLYPIEYVKLNEPATTGPLDNAHDRSHLFKVSLISHRENPSEKPKASVEKGGESVLALEGVKAKGDGKGFWRTWKREWKSQNLSRTNAWGTITSRRREKFCSEVTCLNEIYFSSPCIDNITILEFNDQQIRICVAIIVKRRTYRPENPVEGGKGGEEQAAMEQKHIMEQVSKGNNLPNSGAKSRPQQAEDHILAKMARNPFDLEEGESRAKKIQETIHSAHRGCLARASISVDVFVLLAVPPRKKDLPAPGEDGERDAMRQQEEERTVEKQRKIEEYLRSKRSILIASIVNIRPVSTWTSSTFDSFPSIRLLPEFLHRFYINRKLQSTLVSFAYLSIIDFQDTRRNISQRNRQRTDEKNRNVPPRWIFADFYAFQAVKMDT</sequence>
<dbReference type="EMBL" id="KQ435720">
    <property type="protein sequence ID" value="KOX78604.1"/>
    <property type="molecule type" value="Genomic_DNA"/>
</dbReference>
<dbReference type="AlphaFoldDB" id="A0A0N0BJ28"/>
<reference evidence="2 3" key="1">
    <citation type="submission" date="2015-07" db="EMBL/GenBank/DDBJ databases">
        <title>The genome of Melipona quadrifasciata.</title>
        <authorList>
            <person name="Pan H."/>
            <person name="Kapheim K."/>
        </authorList>
    </citation>
    <scope>NUCLEOTIDE SEQUENCE [LARGE SCALE GENOMIC DNA]</scope>
    <source>
        <strain evidence="2">0111107301</strain>
        <tissue evidence="2">Whole body</tissue>
    </source>
</reference>
<accession>A0A0N0BJ28</accession>
<keyword evidence="3" id="KW-1185">Reference proteome</keyword>
<protein>
    <submittedName>
        <fullName evidence="2">Uncharacterized protein</fullName>
    </submittedName>
</protein>
<feature type="compositionally biased region" description="Basic and acidic residues" evidence="1">
    <location>
        <begin position="77"/>
        <end position="93"/>
    </location>
</feature>
<name>A0A0N0BJ28_9HYME</name>
<gene>
    <name evidence="2" type="ORF">WN51_07465</name>
</gene>
<feature type="compositionally biased region" description="Basic and acidic residues" evidence="1">
    <location>
        <begin position="440"/>
        <end position="454"/>
    </location>
</feature>
<feature type="region of interest" description="Disordered" evidence="1">
    <location>
        <begin position="430"/>
        <end position="454"/>
    </location>
</feature>
<evidence type="ECO:0000313" key="3">
    <source>
        <dbReference type="Proteomes" id="UP000053105"/>
    </source>
</evidence>
<organism evidence="2 3">
    <name type="scientific">Melipona quadrifasciata</name>
    <dbReference type="NCBI Taxonomy" id="166423"/>
    <lineage>
        <taxon>Eukaryota</taxon>
        <taxon>Metazoa</taxon>
        <taxon>Ecdysozoa</taxon>
        <taxon>Arthropoda</taxon>
        <taxon>Hexapoda</taxon>
        <taxon>Insecta</taxon>
        <taxon>Pterygota</taxon>
        <taxon>Neoptera</taxon>
        <taxon>Endopterygota</taxon>
        <taxon>Hymenoptera</taxon>
        <taxon>Apocrita</taxon>
        <taxon>Aculeata</taxon>
        <taxon>Apoidea</taxon>
        <taxon>Anthophila</taxon>
        <taxon>Apidae</taxon>
        <taxon>Melipona</taxon>
    </lineage>
</organism>
<evidence type="ECO:0000313" key="2">
    <source>
        <dbReference type="EMBL" id="KOX78604.1"/>
    </source>
</evidence>